<dbReference type="Gene3D" id="2.60.40.1180">
    <property type="entry name" value="Golgi alpha-mannosidase II"/>
    <property type="match status" value="1"/>
</dbReference>
<evidence type="ECO:0000259" key="2">
    <source>
        <dbReference type="SMART" id="SM00642"/>
    </source>
</evidence>
<dbReference type="InterPro" id="IPR013780">
    <property type="entry name" value="Glyco_hydro_b"/>
</dbReference>
<dbReference type="InterPro" id="IPR006047">
    <property type="entry name" value="GH13_cat_dom"/>
</dbReference>
<feature type="chain" id="PRO_5016138353" evidence="1">
    <location>
        <begin position="31"/>
        <end position="763"/>
    </location>
</feature>
<dbReference type="SMART" id="SM00642">
    <property type="entry name" value="Aamy"/>
    <property type="match status" value="1"/>
</dbReference>
<evidence type="ECO:0000313" key="3">
    <source>
        <dbReference type="EMBL" id="SQC06551.1"/>
    </source>
</evidence>
<keyword evidence="1" id="KW-0732">Signal</keyword>
<keyword evidence="3" id="KW-0378">Hydrolase</keyword>
<protein>
    <submittedName>
        <fullName evidence="3">Alpha amylase domain-containing protein</fullName>
        <ecNumber evidence="3">3.2.1.135</ecNumber>
    </submittedName>
</protein>
<feature type="signal peptide" evidence="1">
    <location>
        <begin position="1"/>
        <end position="30"/>
    </location>
</feature>
<dbReference type="InterPro" id="IPR054409">
    <property type="entry name" value="X25_BaPul-like"/>
</dbReference>
<dbReference type="Gene3D" id="2.60.40.10">
    <property type="entry name" value="Immunoglobulins"/>
    <property type="match status" value="1"/>
</dbReference>
<dbReference type="InterPro" id="IPR013783">
    <property type="entry name" value="Ig-like_fold"/>
</dbReference>
<dbReference type="GO" id="GO:0005975">
    <property type="term" value="P:carbohydrate metabolic process"/>
    <property type="evidence" value="ECO:0007669"/>
    <property type="project" value="InterPro"/>
</dbReference>
<dbReference type="AlphaFoldDB" id="A0A2X3C0J0"/>
<sequence length="763" mass="85962">MNRSKKIKSISMLVLLTFLFSFLPHMPVMAEVENNNTKVNEKTLVKNESEAFAVVVGDFLQVNDNGSDWDPKNMNGVLKKYKNGLYEGTLKLKAGNYNYKIAMNGTWDESYGNNGQNIALNLSKDSEVIFRFDYKNKKVYDSINNPDQLKINGEVTFKNNQVNYDENAIINLKLSGSDAKKENIKEVYMDLTNVGGPNKVLMDLNLLKDNSLSQSIGINDNVVAGEKEIPVTIVDKNGENHKAKGILTVKSKVGVGPLDFGFDESRIYFTVTDRFFNGDKNNDDPHGNNYDKKNPYTYHGGDLKGLTDKIPYLKELGINTIWITPIVENTDFNQMFSQGKTQYSCHGYWAKDFEKLDPHLGTMDDLKTLIDTAHDSGIKIMVDVVLNHAGYGMKNKDNSGANNSPTEEDIAKFKGMFRENPGNDFITQESAGLPDFKTEDPEVREKLIEWQTGWIERSKTEKGNTIDYFRVDTVKHVDNTTWKAFKNKLTEINPSFKTIGEYFGADINNDGGQLQNGQMDALLDFGYKGKARDFVNGNIEGTSAYLDDRASKISNTNLMGQFLSSHDEDGFLKTVGDDLGKQMLAASLQITDKGIPVIYYGEELGMSGWNGFEQGDQNRYDMDFERLNDPKYKKVHDHYEKLLNIRKEYSKIFSKGNRKTIAGNNEEGYSVVLRSYNGKEITPMNLSENNEEKNITNGQNLFVVLNTKNEDKDISFKTNFKEGEKVKDLYSGNEYSIGKDGKVTVKAPSKEEGGTAILALKNR</sequence>
<organism evidence="3 4">
    <name type="scientific">Clostridium perfringens</name>
    <dbReference type="NCBI Taxonomy" id="1502"/>
    <lineage>
        <taxon>Bacteria</taxon>
        <taxon>Bacillati</taxon>
        <taxon>Bacillota</taxon>
        <taxon>Clostridia</taxon>
        <taxon>Eubacteriales</taxon>
        <taxon>Clostridiaceae</taxon>
        <taxon>Clostridium</taxon>
    </lineage>
</organism>
<feature type="domain" description="Glycosyl hydrolase family 13 catalytic" evidence="2">
    <location>
        <begin position="269"/>
        <end position="646"/>
    </location>
</feature>
<dbReference type="Pfam" id="PF00128">
    <property type="entry name" value="Alpha-amylase"/>
    <property type="match status" value="1"/>
</dbReference>
<dbReference type="Pfam" id="PF22058">
    <property type="entry name" value="X25_BaPul_like"/>
    <property type="match status" value="1"/>
</dbReference>
<gene>
    <name evidence="3" type="primary">tvaII</name>
    <name evidence="3" type="ORF">NCTC8081_00662</name>
</gene>
<dbReference type="PANTHER" id="PTHR10357">
    <property type="entry name" value="ALPHA-AMYLASE FAMILY MEMBER"/>
    <property type="match status" value="1"/>
</dbReference>
<name>A0A2X3C0J0_CLOPF</name>
<dbReference type="EMBL" id="UAWO01000002">
    <property type="protein sequence ID" value="SQC06551.1"/>
    <property type="molecule type" value="Genomic_DNA"/>
</dbReference>
<dbReference type="EC" id="3.2.1.135" evidence="3"/>
<dbReference type="Gene3D" id="3.20.20.80">
    <property type="entry name" value="Glycosidases"/>
    <property type="match status" value="1"/>
</dbReference>
<keyword evidence="3" id="KW-0326">Glycosidase</keyword>
<dbReference type="GO" id="GO:0031216">
    <property type="term" value="F:neopullulanase activity"/>
    <property type="evidence" value="ECO:0007669"/>
    <property type="project" value="UniProtKB-EC"/>
</dbReference>
<reference evidence="3 4" key="1">
    <citation type="submission" date="2018-06" db="EMBL/GenBank/DDBJ databases">
        <authorList>
            <consortium name="Pathogen Informatics"/>
            <person name="Doyle S."/>
        </authorList>
    </citation>
    <scope>NUCLEOTIDE SEQUENCE [LARGE SCALE GENOMIC DNA]</scope>
    <source>
        <strain evidence="3 4">NCTC8081</strain>
    </source>
</reference>
<dbReference type="SUPFAM" id="SSF51445">
    <property type="entry name" value="(Trans)glycosidases"/>
    <property type="match status" value="1"/>
</dbReference>
<accession>A0A2X3C0J0</accession>
<dbReference type="Proteomes" id="UP000250234">
    <property type="component" value="Unassembled WGS sequence"/>
</dbReference>
<proteinExistence type="predicted"/>
<evidence type="ECO:0000256" key="1">
    <source>
        <dbReference type="SAM" id="SignalP"/>
    </source>
</evidence>
<dbReference type="InterPro" id="IPR017853">
    <property type="entry name" value="GH"/>
</dbReference>
<evidence type="ECO:0000313" key="4">
    <source>
        <dbReference type="Proteomes" id="UP000250234"/>
    </source>
</evidence>
<dbReference type="PANTHER" id="PTHR10357:SF209">
    <property type="entry name" value="PERIPLASMIC ALPHA-AMYLASE"/>
    <property type="match status" value="1"/>
</dbReference>
<dbReference type="CDD" id="cd12962">
    <property type="entry name" value="X25_BaPul_like"/>
    <property type="match status" value="1"/>
</dbReference>
<dbReference type="RefSeq" id="WP_423748837.1">
    <property type="nucleotide sequence ID" value="NZ_UAWO01000002.1"/>
</dbReference>